<sequence>MTQGEGTSLWNSETCPRLVEEKKKKAKSRTTLSILDRVNSWSHSDASNGAADGFPKCRFSFSSPTQPPTGDRYICRISANGLKYTGAELRVSCQHQPISPPASSQIMGNLILLIVHLPTCPDVYPSISPPAPKAQHGNQIDRQEPNPTLALSMKRTDQKMNKYIKAGNQDAGKRNKRILNLQCRSCLVALQLQRLVSNL</sequence>
<dbReference type="EMBL" id="KV878125">
    <property type="protein sequence ID" value="OJI97067.1"/>
    <property type="molecule type" value="Genomic_DNA"/>
</dbReference>
<evidence type="ECO:0000313" key="1">
    <source>
        <dbReference type="EMBL" id="OJI97067.1"/>
    </source>
</evidence>
<name>A0A1L9P6B4_ASPVE</name>
<reference evidence="2" key="1">
    <citation type="journal article" date="2017" name="Genome Biol.">
        <title>Comparative genomics reveals high biological diversity and specific adaptations in the industrially and medically important fungal genus Aspergillus.</title>
        <authorList>
            <person name="de Vries R.P."/>
            <person name="Riley R."/>
            <person name="Wiebenga A."/>
            <person name="Aguilar-Osorio G."/>
            <person name="Amillis S."/>
            <person name="Uchima C.A."/>
            <person name="Anderluh G."/>
            <person name="Asadollahi M."/>
            <person name="Askin M."/>
            <person name="Barry K."/>
            <person name="Battaglia E."/>
            <person name="Bayram O."/>
            <person name="Benocci T."/>
            <person name="Braus-Stromeyer S.A."/>
            <person name="Caldana C."/>
            <person name="Canovas D."/>
            <person name="Cerqueira G.C."/>
            <person name="Chen F."/>
            <person name="Chen W."/>
            <person name="Choi C."/>
            <person name="Clum A."/>
            <person name="Dos Santos R.A."/>
            <person name="Damasio A.R."/>
            <person name="Diallinas G."/>
            <person name="Emri T."/>
            <person name="Fekete E."/>
            <person name="Flipphi M."/>
            <person name="Freyberg S."/>
            <person name="Gallo A."/>
            <person name="Gournas C."/>
            <person name="Habgood R."/>
            <person name="Hainaut M."/>
            <person name="Harispe M.L."/>
            <person name="Henrissat B."/>
            <person name="Hilden K.S."/>
            <person name="Hope R."/>
            <person name="Hossain A."/>
            <person name="Karabika E."/>
            <person name="Karaffa L."/>
            <person name="Karanyi Z."/>
            <person name="Krasevec N."/>
            <person name="Kuo A."/>
            <person name="Kusch H."/>
            <person name="LaButti K."/>
            <person name="Lagendijk E.L."/>
            <person name="Lapidus A."/>
            <person name="Levasseur A."/>
            <person name="Lindquist E."/>
            <person name="Lipzen A."/>
            <person name="Logrieco A.F."/>
            <person name="MacCabe A."/>
            <person name="Maekelae M.R."/>
            <person name="Malavazi I."/>
            <person name="Melin P."/>
            <person name="Meyer V."/>
            <person name="Mielnichuk N."/>
            <person name="Miskei M."/>
            <person name="Molnar A.P."/>
            <person name="Mule G."/>
            <person name="Ngan C.Y."/>
            <person name="Orejas M."/>
            <person name="Orosz E."/>
            <person name="Ouedraogo J.P."/>
            <person name="Overkamp K.M."/>
            <person name="Park H.-S."/>
            <person name="Perrone G."/>
            <person name="Piumi F."/>
            <person name="Punt P.J."/>
            <person name="Ram A.F."/>
            <person name="Ramon A."/>
            <person name="Rauscher S."/>
            <person name="Record E."/>
            <person name="Riano-Pachon D.M."/>
            <person name="Robert V."/>
            <person name="Roehrig J."/>
            <person name="Ruller R."/>
            <person name="Salamov A."/>
            <person name="Salih N.S."/>
            <person name="Samson R.A."/>
            <person name="Sandor E."/>
            <person name="Sanguinetti M."/>
            <person name="Schuetze T."/>
            <person name="Sepcic K."/>
            <person name="Shelest E."/>
            <person name="Sherlock G."/>
            <person name="Sophianopoulou V."/>
            <person name="Squina F.M."/>
            <person name="Sun H."/>
            <person name="Susca A."/>
            <person name="Todd R.B."/>
            <person name="Tsang A."/>
            <person name="Unkles S.E."/>
            <person name="van de Wiele N."/>
            <person name="van Rossen-Uffink D."/>
            <person name="Oliveira J.V."/>
            <person name="Vesth T.C."/>
            <person name="Visser J."/>
            <person name="Yu J.-H."/>
            <person name="Zhou M."/>
            <person name="Andersen M.R."/>
            <person name="Archer D.B."/>
            <person name="Baker S.E."/>
            <person name="Benoit I."/>
            <person name="Brakhage A.A."/>
            <person name="Braus G.H."/>
            <person name="Fischer R."/>
            <person name="Frisvad J.C."/>
            <person name="Goldman G.H."/>
            <person name="Houbraken J."/>
            <person name="Oakley B."/>
            <person name="Pocsi I."/>
            <person name="Scazzocchio C."/>
            <person name="Seiboth B."/>
            <person name="vanKuyk P.A."/>
            <person name="Wortman J."/>
            <person name="Dyer P.S."/>
            <person name="Grigoriev I.V."/>
        </authorList>
    </citation>
    <scope>NUCLEOTIDE SEQUENCE [LARGE SCALE GENOMIC DNA]</scope>
    <source>
        <strain evidence="2">CBS 583.65</strain>
    </source>
</reference>
<dbReference type="RefSeq" id="XP_040662830.1">
    <property type="nucleotide sequence ID" value="XM_040809965.1"/>
</dbReference>
<dbReference type="AlphaFoldDB" id="A0A1L9P6B4"/>
<dbReference type="VEuPathDB" id="FungiDB:ASPVEDRAFT_269548"/>
<protein>
    <submittedName>
        <fullName evidence="1">Uncharacterized protein</fullName>
    </submittedName>
</protein>
<dbReference type="Proteomes" id="UP000184073">
    <property type="component" value="Unassembled WGS sequence"/>
</dbReference>
<gene>
    <name evidence="1" type="ORF">ASPVEDRAFT_269548</name>
</gene>
<keyword evidence="2" id="KW-1185">Reference proteome</keyword>
<dbReference type="GeneID" id="63725476"/>
<evidence type="ECO:0000313" key="2">
    <source>
        <dbReference type="Proteomes" id="UP000184073"/>
    </source>
</evidence>
<proteinExistence type="predicted"/>
<accession>A0A1L9P6B4</accession>
<organism evidence="1 2">
    <name type="scientific">Aspergillus versicolor CBS 583.65</name>
    <dbReference type="NCBI Taxonomy" id="1036611"/>
    <lineage>
        <taxon>Eukaryota</taxon>
        <taxon>Fungi</taxon>
        <taxon>Dikarya</taxon>
        <taxon>Ascomycota</taxon>
        <taxon>Pezizomycotina</taxon>
        <taxon>Eurotiomycetes</taxon>
        <taxon>Eurotiomycetidae</taxon>
        <taxon>Eurotiales</taxon>
        <taxon>Aspergillaceae</taxon>
        <taxon>Aspergillus</taxon>
        <taxon>Aspergillus subgen. Nidulantes</taxon>
    </lineage>
</organism>